<keyword evidence="1" id="KW-0812">Transmembrane</keyword>
<keyword evidence="3" id="KW-1185">Reference proteome</keyword>
<evidence type="ECO:0000256" key="1">
    <source>
        <dbReference type="SAM" id="Phobius"/>
    </source>
</evidence>
<reference evidence="2 3" key="1">
    <citation type="submission" date="2018-11" db="EMBL/GenBank/DDBJ databases">
        <title>Complete genome sequence of Nocardioides baekrokdamisoli strain KCTC 39748.</title>
        <authorList>
            <person name="Kang S.W."/>
            <person name="Lee K.C."/>
            <person name="Kim K.K."/>
            <person name="Kim J.S."/>
            <person name="Kim D.S."/>
            <person name="Ko S.H."/>
            <person name="Yang S.H."/>
            <person name="Shin Y.K."/>
            <person name="Lee J.S."/>
        </authorList>
    </citation>
    <scope>NUCLEOTIDE SEQUENCE [LARGE SCALE GENOMIC DNA]</scope>
    <source>
        <strain evidence="2 3">KCTC 39748</strain>
    </source>
</reference>
<protein>
    <submittedName>
        <fullName evidence="2">Uncharacterized protein</fullName>
    </submittedName>
</protein>
<gene>
    <name evidence="2" type="ORF">Back2_13920</name>
</gene>
<proteinExistence type="predicted"/>
<name>A0A3G9IM68_9ACTN</name>
<evidence type="ECO:0000313" key="3">
    <source>
        <dbReference type="Proteomes" id="UP000271573"/>
    </source>
</evidence>
<evidence type="ECO:0000313" key="2">
    <source>
        <dbReference type="EMBL" id="BBH17105.1"/>
    </source>
</evidence>
<dbReference type="AlphaFoldDB" id="A0A3G9IM68"/>
<feature type="transmembrane region" description="Helical" evidence="1">
    <location>
        <begin position="56"/>
        <end position="78"/>
    </location>
</feature>
<dbReference type="Proteomes" id="UP000271573">
    <property type="component" value="Chromosome"/>
</dbReference>
<keyword evidence="1" id="KW-1133">Transmembrane helix</keyword>
<organism evidence="2 3">
    <name type="scientific">Nocardioides baekrokdamisoli</name>
    <dbReference type="NCBI Taxonomy" id="1804624"/>
    <lineage>
        <taxon>Bacteria</taxon>
        <taxon>Bacillati</taxon>
        <taxon>Actinomycetota</taxon>
        <taxon>Actinomycetes</taxon>
        <taxon>Propionibacteriales</taxon>
        <taxon>Nocardioidaceae</taxon>
        <taxon>Nocardioides</taxon>
    </lineage>
</organism>
<dbReference type="KEGG" id="nbe:Back2_13920"/>
<keyword evidence="1" id="KW-0472">Membrane</keyword>
<dbReference type="EMBL" id="AP019307">
    <property type="protein sequence ID" value="BBH17105.1"/>
    <property type="molecule type" value="Genomic_DNA"/>
</dbReference>
<accession>A0A3G9IM68</accession>
<sequence length="80" mass="9449">MYARLLTHRLANRYVIAADSLYPSTTMRTITDVRQRDRLEAARERKRLRRYNRERLVRNAPLLATSGTVIAIAFWMALTR</sequence>